<evidence type="ECO:0000313" key="3">
    <source>
        <dbReference type="Proteomes" id="UP000321577"/>
    </source>
</evidence>
<protein>
    <submittedName>
        <fullName evidence="2">Uncharacterized protein</fullName>
    </submittedName>
</protein>
<keyword evidence="1" id="KW-0732">Signal</keyword>
<dbReference type="RefSeq" id="WP_146850791.1">
    <property type="nucleotide sequence ID" value="NZ_BKAG01000015.1"/>
</dbReference>
<evidence type="ECO:0000256" key="1">
    <source>
        <dbReference type="SAM" id="SignalP"/>
    </source>
</evidence>
<evidence type="ECO:0000313" key="2">
    <source>
        <dbReference type="EMBL" id="GEP43216.1"/>
    </source>
</evidence>
<reference evidence="2 3" key="1">
    <citation type="submission" date="2019-07" db="EMBL/GenBank/DDBJ databases">
        <title>Whole genome shotgun sequence of Brevifollis gellanilyticus NBRC 108608.</title>
        <authorList>
            <person name="Hosoyama A."/>
            <person name="Uohara A."/>
            <person name="Ohji S."/>
            <person name="Ichikawa N."/>
        </authorList>
    </citation>
    <scope>NUCLEOTIDE SEQUENCE [LARGE SCALE GENOMIC DNA]</scope>
    <source>
        <strain evidence="2 3">NBRC 108608</strain>
    </source>
</reference>
<dbReference type="InterPro" id="IPR001087">
    <property type="entry name" value="GDSL"/>
</dbReference>
<gene>
    <name evidence="2" type="ORF">BGE01nite_25070</name>
</gene>
<feature type="signal peptide" evidence="1">
    <location>
        <begin position="1"/>
        <end position="18"/>
    </location>
</feature>
<name>A0A512M901_9BACT</name>
<dbReference type="OrthoDB" id="182859at2"/>
<organism evidence="2 3">
    <name type="scientific">Brevifollis gellanilyticus</name>
    <dbReference type="NCBI Taxonomy" id="748831"/>
    <lineage>
        <taxon>Bacteria</taxon>
        <taxon>Pseudomonadati</taxon>
        <taxon>Verrucomicrobiota</taxon>
        <taxon>Verrucomicrobiia</taxon>
        <taxon>Verrucomicrobiales</taxon>
        <taxon>Verrucomicrobiaceae</taxon>
    </lineage>
</organism>
<dbReference type="SUPFAM" id="SSF52266">
    <property type="entry name" value="SGNH hydrolase"/>
    <property type="match status" value="1"/>
</dbReference>
<dbReference type="InterPro" id="IPR051532">
    <property type="entry name" value="Ester_Hydrolysis_Enzymes"/>
</dbReference>
<dbReference type="AlphaFoldDB" id="A0A512M901"/>
<feature type="chain" id="PRO_5022196095" evidence="1">
    <location>
        <begin position="19"/>
        <end position="366"/>
    </location>
</feature>
<comment type="caution">
    <text evidence="2">The sequence shown here is derived from an EMBL/GenBank/DDBJ whole genome shotgun (WGS) entry which is preliminary data.</text>
</comment>
<dbReference type="Proteomes" id="UP000321577">
    <property type="component" value="Unassembled WGS sequence"/>
</dbReference>
<dbReference type="Pfam" id="PF00657">
    <property type="entry name" value="Lipase_GDSL"/>
    <property type="match status" value="1"/>
</dbReference>
<proteinExistence type="predicted"/>
<dbReference type="EMBL" id="BKAG01000015">
    <property type="protein sequence ID" value="GEP43216.1"/>
    <property type="molecule type" value="Genomic_DNA"/>
</dbReference>
<dbReference type="GO" id="GO:0016788">
    <property type="term" value="F:hydrolase activity, acting on ester bonds"/>
    <property type="evidence" value="ECO:0007669"/>
    <property type="project" value="InterPro"/>
</dbReference>
<dbReference type="Gene3D" id="3.40.50.1110">
    <property type="entry name" value="SGNH hydrolase"/>
    <property type="match status" value="1"/>
</dbReference>
<dbReference type="PANTHER" id="PTHR30383">
    <property type="entry name" value="THIOESTERASE 1/PROTEASE 1/LYSOPHOSPHOLIPASE L1"/>
    <property type="match status" value="1"/>
</dbReference>
<dbReference type="InterPro" id="IPR036514">
    <property type="entry name" value="SGNH_hydro_sf"/>
</dbReference>
<accession>A0A512M901</accession>
<sequence length="366" mass="40166">MRLPALLLALVCSIAAHAGDLQLTLPPVVYAVPEAALSIYYDNIVLTQKPEDYRFEFTCDVGTSETKRWTVTATDKDVGDHPLEVVIKDGKGAEVDRGKTTLHVSPRNAGENKPLRLLVVGDSLTHGSVYPNEIFRLMALPGNPKLTMLGTHKPSAVKPGVAHEGYGGWKWSDFLTKFAPVAATDTAGPLARKATSPFIFPSADGKTGVFDLKRYFTEHCGGVPPDNVTFLLGINDCFAASPDNPEQRITDVLKSAEKLLAEFRKAAPDAKLAVGLTTAPNSRQEAFTANYEDKYPRWGWKRIQHRLVQRMLTQLGGREKENIYLVPTELNLDPVDGYPANNAVHPNSVGYAQIGTSFYAWLKAQY</sequence>
<keyword evidence="3" id="KW-1185">Reference proteome</keyword>